<evidence type="ECO:0000313" key="10">
    <source>
        <dbReference type="Proteomes" id="UP000593567"/>
    </source>
</evidence>
<feature type="transmembrane region" description="Helical" evidence="8">
    <location>
        <begin position="128"/>
        <end position="149"/>
    </location>
</feature>
<feature type="transmembrane region" description="Helical" evidence="8">
    <location>
        <begin position="287"/>
        <end position="310"/>
    </location>
</feature>
<dbReference type="InterPro" id="IPR018107">
    <property type="entry name" value="Na-dicarboxylate_symporter_CS"/>
</dbReference>
<keyword evidence="7" id="KW-0325">Glycoprotein</keyword>
<dbReference type="PANTHER" id="PTHR11958:SF99">
    <property type="entry name" value="SODIUM-DEPENDENT EXCITATORY AMINO ACID TRANSPORTER GLT-6-RELATED"/>
    <property type="match status" value="1"/>
</dbReference>
<dbReference type="PROSITE" id="PS00714">
    <property type="entry name" value="NA_DICARBOXYL_SYMP_2"/>
    <property type="match status" value="1"/>
</dbReference>
<evidence type="ECO:0000256" key="7">
    <source>
        <dbReference type="ARBA" id="ARBA00023180"/>
    </source>
</evidence>
<name>A0A7J7J0G4_BUGNE</name>
<comment type="subcellular location">
    <subcellularLocation>
        <location evidence="1 8">Membrane</location>
        <topology evidence="1 8">Multi-pass membrane protein</topology>
    </subcellularLocation>
</comment>
<keyword evidence="6 8" id="KW-0472">Membrane</keyword>
<dbReference type="OrthoDB" id="5877963at2759"/>
<feature type="transmembrane region" description="Helical" evidence="8">
    <location>
        <begin position="322"/>
        <end position="346"/>
    </location>
</feature>
<feature type="transmembrane region" description="Helical" evidence="8">
    <location>
        <begin position="95"/>
        <end position="116"/>
    </location>
</feature>
<reference evidence="9" key="1">
    <citation type="submission" date="2020-06" db="EMBL/GenBank/DDBJ databases">
        <title>Draft genome of Bugula neritina, a colonial animal packing powerful symbionts and potential medicines.</title>
        <authorList>
            <person name="Rayko M."/>
        </authorList>
    </citation>
    <scope>NUCLEOTIDE SEQUENCE [LARGE SCALE GENOMIC DNA]</scope>
    <source>
        <strain evidence="9">Kwan_BN1</strain>
    </source>
</reference>
<dbReference type="InterPro" id="IPR036458">
    <property type="entry name" value="Na:dicarbo_symporter_sf"/>
</dbReference>
<evidence type="ECO:0000256" key="4">
    <source>
        <dbReference type="ARBA" id="ARBA00022847"/>
    </source>
</evidence>
<sequence length="534" mass="58042">MTELELNMPQPDDPMLIQSESKANGDPVGTMFGKNRKIPPGAQSCLNWSKKNLLLLMTIAAVALALLLGFTIRLVEPSAKAVKLIKFPGDLLIRALKMLIIPLVVSSLISGIAKLNPRSCGKMGGKALLYYFSTTLIAIIIGIVLVVAIHPGKPSLKELSGIPEEDVDKGRINTLDAFLDLIRNLFPDNLVAACFRQTKTKYKYRIIEEVVEVYNGTGNNTQNDSAVIVTTETKEPYDSYQTNIEGINVLGLICFCIGFGIVLSRLNEKAPLLIQFFGELSEIVMALVNLIMWYSPVGILFLIMGNILAIPDLAKVAQTLGMYMLTVCAGLILHGGIVLPLIYFIATRKNPFLFMKGVLQAWLTALGTASSSATLPVTFRCLEENNHIDKRVTRFVLPVGATVNMDGTALYEAVGAIFIAQLNGRDLAFGEILTISLTATLASVGAASIPSAGLVTMVMVLIAANLPPEDIGILFTVDWLLDRFRTSINVLGDAFGAGIVYHLSREDLAREDEEIAKEQLYEVAVHDDSEVPKS</sequence>
<comment type="caution">
    <text evidence="9">The sequence shown here is derived from an EMBL/GenBank/DDBJ whole genome shotgun (WGS) entry which is preliminary data.</text>
</comment>
<evidence type="ECO:0000256" key="6">
    <source>
        <dbReference type="ARBA" id="ARBA00023136"/>
    </source>
</evidence>
<dbReference type="EMBL" id="VXIV02003266">
    <property type="protein sequence ID" value="KAF6018958.1"/>
    <property type="molecule type" value="Genomic_DNA"/>
</dbReference>
<dbReference type="SUPFAM" id="SSF118215">
    <property type="entry name" value="Proton glutamate symport protein"/>
    <property type="match status" value="1"/>
</dbReference>
<keyword evidence="5 8" id="KW-1133">Transmembrane helix</keyword>
<keyword evidence="4 8" id="KW-0769">Symport</keyword>
<organism evidence="9 10">
    <name type="scientific">Bugula neritina</name>
    <name type="common">Brown bryozoan</name>
    <name type="synonym">Sertularia neritina</name>
    <dbReference type="NCBI Taxonomy" id="10212"/>
    <lineage>
        <taxon>Eukaryota</taxon>
        <taxon>Metazoa</taxon>
        <taxon>Spiralia</taxon>
        <taxon>Lophotrochozoa</taxon>
        <taxon>Bryozoa</taxon>
        <taxon>Gymnolaemata</taxon>
        <taxon>Cheilostomatida</taxon>
        <taxon>Flustrina</taxon>
        <taxon>Buguloidea</taxon>
        <taxon>Bugulidae</taxon>
        <taxon>Bugula</taxon>
    </lineage>
</organism>
<evidence type="ECO:0000256" key="2">
    <source>
        <dbReference type="ARBA" id="ARBA00022448"/>
    </source>
</evidence>
<dbReference type="GO" id="GO:0015175">
    <property type="term" value="F:neutral L-amino acid transmembrane transporter activity"/>
    <property type="evidence" value="ECO:0007669"/>
    <property type="project" value="TreeGrafter"/>
</dbReference>
<dbReference type="Pfam" id="PF00375">
    <property type="entry name" value="SDF"/>
    <property type="match status" value="1"/>
</dbReference>
<dbReference type="GO" id="GO:0005886">
    <property type="term" value="C:plasma membrane"/>
    <property type="evidence" value="ECO:0007669"/>
    <property type="project" value="TreeGrafter"/>
</dbReference>
<dbReference type="PRINTS" id="PR00173">
    <property type="entry name" value="EDTRNSPORT"/>
</dbReference>
<dbReference type="Gene3D" id="1.10.3860.10">
    <property type="entry name" value="Sodium:dicarboxylate symporter"/>
    <property type="match status" value="1"/>
</dbReference>
<dbReference type="InterPro" id="IPR050746">
    <property type="entry name" value="DAACS"/>
</dbReference>
<evidence type="ECO:0000256" key="1">
    <source>
        <dbReference type="ARBA" id="ARBA00004141"/>
    </source>
</evidence>
<protein>
    <recommendedName>
        <fullName evidence="8">Amino acid transporter</fullName>
    </recommendedName>
</protein>
<feature type="transmembrane region" description="Helical" evidence="8">
    <location>
        <begin position="53"/>
        <end position="75"/>
    </location>
</feature>
<dbReference type="Proteomes" id="UP000593567">
    <property type="component" value="Unassembled WGS sequence"/>
</dbReference>
<comment type="similarity">
    <text evidence="8">Belongs to the dicarboxylate/amino acid:cation symporter (DAACS) (TC 2.A.23) family.</text>
</comment>
<feature type="transmembrane region" description="Helical" evidence="8">
    <location>
        <begin position="246"/>
        <end position="266"/>
    </location>
</feature>
<evidence type="ECO:0000256" key="8">
    <source>
        <dbReference type="RuleBase" id="RU361216"/>
    </source>
</evidence>
<dbReference type="PANTHER" id="PTHR11958">
    <property type="entry name" value="SODIUM/DICARBOXYLATE SYMPORTER-RELATED"/>
    <property type="match status" value="1"/>
</dbReference>
<proteinExistence type="inferred from homology"/>
<dbReference type="GO" id="GO:0005313">
    <property type="term" value="F:L-glutamate transmembrane transporter activity"/>
    <property type="evidence" value="ECO:0007669"/>
    <property type="project" value="TreeGrafter"/>
</dbReference>
<evidence type="ECO:0000256" key="5">
    <source>
        <dbReference type="ARBA" id="ARBA00022989"/>
    </source>
</evidence>
<keyword evidence="10" id="KW-1185">Reference proteome</keyword>
<evidence type="ECO:0000313" key="9">
    <source>
        <dbReference type="EMBL" id="KAF6018958.1"/>
    </source>
</evidence>
<dbReference type="GO" id="GO:0015501">
    <property type="term" value="F:glutamate:sodium symporter activity"/>
    <property type="evidence" value="ECO:0007669"/>
    <property type="project" value="TreeGrafter"/>
</dbReference>
<dbReference type="AlphaFoldDB" id="A0A7J7J0G4"/>
<keyword evidence="3 8" id="KW-0812">Transmembrane</keyword>
<dbReference type="InterPro" id="IPR001991">
    <property type="entry name" value="Na-dicarboxylate_symporter"/>
</dbReference>
<keyword evidence="2 8" id="KW-0813">Transport</keyword>
<dbReference type="PROSITE" id="PS00713">
    <property type="entry name" value="NA_DICARBOXYL_SYMP_1"/>
    <property type="match status" value="1"/>
</dbReference>
<evidence type="ECO:0000256" key="3">
    <source>
        <dbReference type="ARBA" id="ARBA00022692"/>
    </source>
</evidence>
<accession>A0A7J7J0G4</accession>
<gene>
    <name evidence="9" type="ORF">EB796_022735</name>
</gene>